<organism evidence="4 7">
    <name type="scientific">Bacteroides ovatus</name>
    <dbReference type="NCBI Taxonomy" id="28116"/>
    <lineage>
        <taxon>Bacteria</taxon>
        <taxon>Pseudomonadati</taxon>
        <taxon>Bacteroidota</taxon>
        <taxon>Bacteroidia</taxon>
        <taxon>Bacteroidales</taxon>
        <taxon>Bacteroidaceae</taxon>
        <taxon>Bacteroides</taxon>
    </lineage>
</organism>
<comment type="caution">
    <text evidence="4">The sequence shown here is derived from an EMBL/GenBank/DDBJ whole genome shotgun (WGS) entry which is preliminary data.</text>
</comment>
<evidence type="ECO:0000313" key="9">
    <source>
        <dbReference type="Proteomes" id="UP000473905"/>
    </source>
</evidence>
<gene>
    <name evidence="4" type="ORF">F3B53_21370</name>
    <name evidence="3" type="ORF">F3B98_07705</name>
    <name evidence="2" type="ORF">F3D66_26760</name>
    <name evidence="1" type="ORF">F3F25_22385</name>
    <name evidence="5" type="ORF">PO382_20470</name>
</gene>
<evidence type="ECO:0000313" key="2">
    <source>
        <dbReference type="EMBL" id="KAA4089617.1"/>
    </source>
</evidence>
<sequence>MAKEIEKYLPVDYSDSFSIEVTENRLSPKDIILKVFAHNPAWLRMLYAIRACLVKPFGIETKAIESEELIIEEDKQEAIMRKDDKHLLFYVDIFITPLETGKQMIEVTTLVKYHNWVGKAYFFCIKPFHRVIVPLVLKKALC</sequence>
<dbReference type="Proteomes" id="UP000473905">
    <property type="component" value="Unassembled WGS sequence"/>
</dbReference>
<dbReference type="Pfam" id="PF11066">
    <property type="entry name" value="DUF2867"/>
    <property type="match status" value="1"/>
</dbReference>
<dbReference type="STRING" id="28116.Bovatus_00711"/>
<dbReference type="EMBL" id="JAQNZF010000034">
    <property type="protein sequence ID" value="MDC2744592.1"/>
    <property type="molecule type" value="Genomic_DNA"/>
</dbReference>
<dbReference type="EMBL" id="VWLB01000046">
    <property type="protein sequence ID" value="KAA3924298.1"/>
    <property type="molecule type" value="Genomic_DNA"/>
</dbReference>
<dbReference type="Proteomes" id="UP000375690">
    <property type="component" value="Unassembled WGS sequence"/>
</dbReference>
<evidence type="ECO:0000313" key="6">
    <source>
        <dbReference type="Proteomes" id="UP000365824"/>
    </source>
</evidence>
<dbReference type="EMBL" id="VWKB01000053">
    <property type="protein sequence ID" value="KAA4089617.1"/>
    <property type="molecule type" value="Genomic_DNA"/>
</dbReference>
<evidence type="ECO:0000313" key="3">
    <source>
        <dbReference type="EMBL" id="KAA4665494.1"/>
    </source>
</evidence>
<dbReference type="EMBL" id="VWFO01000006">
    <property type="protein sequence ID" value="KAA4665494.1"/>
    <property type="molecule type" value="Genomic_DNA"/>
</dbReference>
<evidence type="ECO:0000313" key="5">
    <source>
        <dbReference type="EMBL" id="MDC2744592.1"/>
    </source>
</evidence>
<accession>A0A139KWI9</accession>
<evidence type="ECO:0000313" key="8">
    <source>
        <dbReference type="Proteomes" id="UP000435985"/>
    </source>
</evidence>
<dbReference type="InterPro" id="IPR021295">
    <property type="entry name" value="DUF2867"/>
</dbReference>
<dbReference type="Proteomes" id="UP001219389">
    <property type="component" value="Unassembled WGS sequence"/>
</dbReference>
<dbReference type="Proteomes" id="UP000435985">
    <property type="component" value="Unassembled WGS sequence"/>
</dbReference>
<name>A0A139KWI9_BACOV</name>
<dbReference type="RefSeq" id="WP_004312438.1">
    <property type="nucleotide sequence ID" value="NZ_CAAKNR010000141.1"/>
</dbReference>
<keyword evidence="9" id="KW-1185">Reference proteome</keyword>
<protein>
    <submittedName>
        <fullName evidence="4">DUF2867 domain-containing protein</fullName>
    </submittedName>
</protein>
<dbReference type="AlphaFoldDB" id="A0A139KWI9"/>
<evidence type="ECO:0000313" key="7">
    <source>
        <dbReference type="Proteomes" id="UP000375690"/>
    </source>
</evidence>
<evidence type="ECO:0000313" key="4">
    <source>
        <dbReference type="EMBL" id="KAB1321831.1"/>
    </source>
</evidence>
<proteinExistence type="predicted"/>
<dbReference type="Proteomes" id="UP000365824">
    <property type="component" value="Unassembled WGS sequence"/>
</dbReference>
<reference evidence="6 7" key="1">
    <citation type="journal article" date="2019" name="Nat. Med.">
        <title>A library of human gut bacterial isolates paired with longitudinal multiomics data enables mechanistic microbiome research.</title>
        <authorList>
            <person name="Poyet M."/>
            <person name="Groussin M."/>
            <person name="Gibbons S.M."/>
            <person name="Avila-Pacheco J."/>
            <person name="Jiang X."/>
            <person name="Kearney S.M."/>
            <person name="Perrotta A.R."/>
            <person name="Berdy B."/>
            <person name="Zhao S."/>
            <person name="Lieberman T.D."/>
            <person name="Swanson P.K."/>
            <person name="Smith M."/>
            <person name="Roesemann S."/>
            <person name="Alexander J.E."/>
            <person name="Rich S.A."/>
            <person name="Livny J."/>
            <person name="Vlamakis H."/>
            <person name="Clish C."/>
            <person name="Bullock K."/>
            <person name="Deik A."/>
            <person name="Scott J."/>
            <person name="Pierce K.A."/>
            <person name="Xavier R.J."/>
            <person name="Alm E.J."/>
        </authorList>
    </citation>
    <scope>NUCLEOTIDE SEQUENCE [LARGE SCALE GENOMIC DNA]</scope>
    <source>
        <strain evidence="2 9">BIOML-A134</strain>
        <strain evidence="3 8">BIOML-A14</strain>
        <strain evidence="1 6">BIOML-A160</strain>
        <strain evidence="4 7">BIOML-A2</strain>
    </source>
</reference>
<evidence type="ECO:0000313" key="1">
    <source>
        <dbReference type="EMBL" id="KAA3924298.1"/>
    </source>
</evidence>
<reference evidence="5" key="2">
    <citation type="submission" date="2022-10" db="EMBL/GenBank/DDBJ databases">
        <title>Human gut microbiome strain richness.</title>
        <authorList>
            <person name="Chen-Liaw A."/>
        </authorList>
    </citation>
    <scope>NUCLEOTIDE SEQUENCE</scope>
    <source>
        <strain evidence="5">BSD2780120875st1_E1_BSD2780120875_150330</strain>
    </source>
</reference>
<dbReference type="EMBL" id="VWFC01000034">
    <property type="protein sequence ID" value="KAB1321831.1"/>
    <property type="molecule type" value="Genomic_DNA"/>
</dbReference>